<keyword evidence="3" id="KW-0808">Transferase</keyword>
<dbReference type="PANTHER" id="PTHR43369:SF2">
    <property type="entry name" value="PHOSPHORIBOSYLGLYCINAMIDE FORMYLTRANSFERASE"/>
    <property type="match status" value="1"/>
</dbReference>
<comment type="pathway">
    <text evidence="1">Purine metabolism; IMP biosynthesis via de novo pathway; N(2)-formyl-N(1)-(5-phospho-D-ribosyl)glycinamide from N(1)-(5-phospho-D-ribosyl)glycinamide (10-formyl THF route): step 1/1.</text>
</comment>
<evidence type="ECO:0000256" key="4">
    <source>
        <dbReference type="ARBA" id="ARBA00022755"/>
    </source>
</evidence>
<gene>
    <name evidence="6" type="ORF">MUN82_01075</name>
</gene>
<dbReference type="Gene3D" id="3.40.50.170">
    <property type="entry name" value="Formyl transferase, N-terminal domain"/>
    <property type="match status" value="1"/>
</dbReference>
<dbReference type="KEGG" id="haei:MUN82_01075"/>
<evidence type="ECO:0000313" key="6">
    <source>
        <dbReference type="EMBL" id="UOR05706.1"/>
    </source>
</evidence>
<dbReference type="GO" id="GO:0004644">
    <property type="term" value="F:phosphoribosylglycinamide formyltransferase activity"/>
    <property type="evidence" value="ECO:0007669"/>
    <property type="project" value="UniProtKB-EC"/>
</dbReference>
<protein>
    <recommendedName>
        <fullName evidence="2">phosphoribosylglycinamide formyltransferase 1</fullName>
        <ecNumber evidence="2">2.1.2.2</ecNumber>
    </recommendedName>
</protein>
<dbReference type="RefSeq" id="WP_245094068.1">
    <property type="nucleotide sequence ID" value="NZ_CP095053.1"/>
</dbReference>
<evidence type="ECO:0000313" key="7">
    <source>
        <dbReference type="Proteomes" id="UP000829925"/>
    </source>
</evidence>
<evidence type="ECO:0000256" key="1">
    <source>
        <dbReference type="ARBA" id="ARBA00005054"/>
    </source>
</evidence>
<evidence type="ECO:0000256" key="3">
    <source>
        <dbReference type="ARBA" id="ARBA00022679"/>
    </source>
</evidence>
<feature type="domain" description="Formyl transferase N-terminal" evidence="5">
    <location>
        <begin position="4"/>
        <end position="165"/>
    </location>
</feature>
<reference evidence="6 7" key="1">
    <citation type="submission" date="2022-04" db="EMBL/GenBank/DDBJ databases">
        <title>Hymenobacter sp. isolated from the air.</title>
        <authorList>
            <person name="Won M."/>
            <person name="Lee C.-M."/>
            <person name="Woen H.-Y."/>
            <person name="Kwon S.-W."/>
        </authorList>
    </citation>
    <scope>NUCLEOTIDE SEQUENCE [LARGE SCALE GENOMIC DNA]</scope>
    <source>
        <strain evidence="7">5413 J-13</strain>
    </source>
</reference>
<dbReference type="Pfam" id="PF00551">
    <property type="entry name" value="Formyl_trans_N"/>
    <property type="match status" value="1"/>
</dbReference>
<dbReference type="InterPro" id="IPR036477">
    <property type="entry name" value="Formyl_transf_N_sf"/>
</dbReference>
<dbReference type="EMBL" id="CP095053">
    <property type="protein sequence ID" value="UOR05706.1"/>
    <property type="molecule type" value="Genomic_DNA"/>
</dbReference>
<dbReference type="GO" id="GO:0005829">
    <property type="term" value="C:cytosol"/>
    <property type="evidence" value="ECO:0007669"/>
    <property type="project" value="TreeGrafter"/>
</dbReference>
<name>A0A8T9T0T4_9BACT</name>
<dbReference type="EC" id="2.1.2.2" evidence="2"/>
<keyword evidence="7" id="KW-1185">Reference proteome</keyword>
<dbReference type="AlphaFoldDB" id="A0A8T9T0T4"/>
<keyword evidence="4" id="KW-0658">Purine biosynthesis</keyword>
<dbReference type="SUPFAM" id="SSF53328">
    <property type="entry name" value="Formyltransferase"/>
    <property type="match status" value="1"/>
</dbReference>
<sequence>MKHRIAFLVSGGGGTLRLVHQAARRLQLPWEICLVLADRPCGALAYADDQQLPVAQVTYSRQAPEALQAALQQAQPDVVVLAFDRILDAATLALFPGRFINVHYSLLPSFAGLVGMKTVEQARAQQVRILGATCHEVTEQVDGGPVLAQCALPVDWQRDAPATLHQVLFRGAGLILLQSLLHRFGWVGGPEQEQLRYLQKTLLCSPPLTFDAGLLTEELWQQVSG</sequence>
<organism evidence="6 7">
    <name type="scientific">Hymenobacter aerilatus</name>
    <dbReference type="NCBI Taxonomy" id="2932251"/>
    <lineage>
        <taxon>Bacteria</taxon>
        <taxon>Pseudomonadati</taxon>
        <taxon>Bacteroidota</taxon>
        <taxon>Cytophagia</taxon>
        <taxon>Cytophagales</taxon>
        <taxon>Hymenobacteraceae</taxon>
        <taxon>Hymenobacter</taxon>
    </lineage>
</organism>
<dbReference type="PANTHER" id="PTHR43369">
    <property type="entry name" value="PHOSPHORIBOSYLGLYCINAMIDE FORMYLTRANSFERASE"/>
    <property type="match status" value="1"/>
</dbReference>
<dbReference type="Proteomes" id="UP000829925">
    <property type="component" value="Chromosome"/>
</dbReference>
<evidence type="ECO:0000259" key="5">
    <source>
        <dbReference type="Pfam" id="PF00551"/>
    </source>
</evidence>
<proteinExistence type="predicted"/>
<accession>A0A8T9T0T4</accession>
<dbReference type="InterPro" id="IPR002376">
    <property type="entry name" value="Formyl_transf_N"/>
</dbReference>
<dbReference type="GO" id="GO:0006189">
    <property type="term" value="P:'de novo' IMP biosynthetic process"/>
    <property type="evidence" value="ECO:0007669"/>
    <property type="project" value="TreeGrafter"/>
</dbReference>
<evidence type="ECO:0000256" key="2">
    <source>
        <dbReference type="ARBA" id="ARBA00012254"/>
    </source>
</evidence>